<evidence type="ECO:0000313" key="3">
    <source>
        <dbReference type="Proteomes" id="UP000235116"/>
    </source>
</evidence>
<evidence type="ECO:0000313" key="2">
    <source>
        <dbReference type="EMBL" id="AUM14912.1"/>
    </source>
</evidence>
<dbReference type="EMBL" id="CP022684">
    <property type="protein sequence ID" value="AUM14912.1"/>
    <property type="molecule type" value="Genomic_DNA"/>
</dbReference>
<feature type="transmembrane region" description="Helical" evidence="1">
    <location>
        <begin position="20"/>
        <end position="39"/>
    </location>
</feature>
<evidence type="ECO:0008006" key="4">
    <source>
        <dbReference type="Google" id="ProtNLM"/>
    </source>
</evidence>
<accession>A0A2K9LRJ8</accession>
<name>A0A2K9LRJ8_9GAMM</name>
<sequence>MWEIGYFGIWEAGMASLGSWQVLIDLVIAGGLICTWMVVDARKREVNPWPWVVATFALGTLVPLTYLLVREYANGAEGVFKGTQSTAV</sequence>
<keyword evidence="1" id="KW-0472">Membrane</keyword>
<protein>
    <recommendedName>
        <fullName evidence="4">DUF2834 domain-containing protein</fullName>
    </recommendedName>
</protein>
<proteinExistence type="predicted"/>
<dbReference type="Proteomes" id="UP000235116">
    <property type="component" value="Chromosome"/>
</dbReference>
<keyword evidence="1" id="KW-1133">Transmembrane helix</keyword>
<evidence type="ECO:0000256" key="1">
    <source>
        <dbReference type="SAM" id="Phobius"/>
    </source>
</evidence>
<organism evidence="2 3">
    <name type="scientific">Ketobacter alkanivorans</name>
    <dbReference type="NCBI Taxonomy" id="1917421"/>
    <lineage>
        <taxon>Bacteria</taxon>
        <taxon>Pseudomonadati</taxon>
        <taxon>Pseudomonadota</taxon>
        <taxon>Gammaproteobacteria</taxon>
        <taxon>Pseudomonadales</taxon>
        <taxon>Ketobacteraceae</taxon>
        <taxon>Ketobacter</taxon>
    </lineage>
</organism>
<gene>
    <name evidence="2" type="ORF">Kalk_10785</name>
</gene>
<feature type="transmembrane region" description="Helical" evidence="1">
    <location>
        <begin position="51"/>
        <end position="69"/>
    </location>
</feature>
<dbReference type="AlphaFoldDB" id="A0A2K9LRJ8"/>
<dbReference type="KEGG" id="kak:Kalk_10785"/>
<reference evidence="3" key="1">
    <citation type="submission" date="2017-08" db="EMBL/GenBank/DDBJ databases">
        <title>Direct submision.</title>
        <authorList>
            <person name="Kim S.-J."/>
            <person name="Rhee S.-K."/>
        </authorList>
    </citation>
    <scope>NUCLEOTIDE SEQUENCE [LARGE SCALE GENOMIC DNA]</scope>
    <source>
        <strain evidence="3">GI5</strain>
    </source>
</reference>
<dbReference type="OrthoDB" id="572911at2"/>
<keyword evidence="3" id="KW-1185">Reference proteome</keyword>
<keyword evidence="1" id="KW-0812">Transmembrane</keyword>